<protein>
    <submittedName>
        <fullName evidence="1">Uncharacterized protein</fullName>
    </submittedName>
</protein>
<name>A0A3S3RA07_9MAGN</name>
<proteinExistence type="predicted"/>
<reference evidence="1 2" key="1">
    <citation type="journal article" date="2019" name="Nat. Plants">
        <title>Stout camphor tree genome fills gaps in understanding of flowering plant genome evolution.</title>
        <authorList>
            <person name="Chaw S.M."/>
            <person name="Liu Y.C."/>
            <person name="Wu Y.W."/>
            <person name="Wang H.Y."/>
            <person name="Lin C.I."/>
            <person name="Wu C.S."/>
            <person name="Ke H.M."/>
            <person name="Chang L.Y."/>
            <person name="Hsu C.Y."/>
            <person name="Yang H.T."/>
            <person name="Sudianto E."/>
            <person name="Hsu M.H."/>
            <person name="Wu K.P."/>
            <person name="Wang L.N."/>
            <person name="Leebens-Mack J.H."/>
            <person name="Tsai I.J."/>
        </authorList>
    </citation>
    <scope>NUCLEOTIDE SEQUENCE [LARGE SCALE GENOMIC DNA]</scope>
    <source>
        <strain evidence="2">cv. Chaw 1501</strain>
        <tissue evidence="1">Young leaves</tissue>
    </source>
</reference>
<keyword evidence="2" id="KW-1185">Reference proteome</keyword>
<dbReference type="AlphaFoldDB" id="A0A3S3RA07"/>
<accession>A0A3S3RA07</accession>
<comment type="caution">
    <text evidence="1">The sequence shown here is derived from an EMBL/GenBank/DDBJ whole genome shotgun (WGS) entry which is preliminary data.</text>
</comment>
<gene>
    <name evidence="1" type="ORF">CKAN_02705500</name>
</gene>
<dbReference type="Proteomes" id="UP000283530">
    <property type="component" value="Unassembled WGS sequence"/>
</dbReference>
<organism evidence="1 2">
    <name type="scientific">Cinnamomum micranthum f. kanehirae</name>
    <dbReference type="NCBI Taxonomy" id="337451"/>
    <lineage>
        <taxon>Eukaryota</taxon>
        <taxon>Viridiplantae</taxon>
        <taxon>Streptophyta</taxon>
        <taxon>Embryophyta</taxon>
        <taxon>Tracheophyta</taxon>
        <taxon>Spermatophyta</taxon>
        <taxon>Magnoliopsida</taxon>
        <taxon>Magnoliidae</taxon>
        <taxon>Laurales</taxon>
        <taxon>Lauraceae</taxon>
        <taxon>Cinnamomum</taxon>
    </lineage>
</organism>
<sequence>MFWNNVITLHQDWLNTDKQQACLQLSDGDNGPKYSNFQGLSEAKSQEEQADRANLWMDQPFLGLIHQYHGDPLLDLLSEEDPLFDLFSEEDSPLDLVTSWLKASCGTLEEDPTLGRPTGQELHED</sequence>
<dbReference type="EMBL" id="QPKB01000014">
    <property type="protein sequence ID" value="RWR97611.1"/>
    <property type="molecule type" value="Genomic_DNA"/>
</dbReference>
<evidence type="ECO:0000313" key="2">
    <source>
        <dbReference type="Proteomes" id="UP000283530"/>
    </source>
</evidence>
<evidence type="ECO:0000313" key="1">
    <source>
        <dbReference type="EMBL" id="RWR97611.1"/>
    </source>
</evidence>